<sequence length="286" mass="33133">MSLSERIVEELSDRIHSREGLPEPFSIASVARLFDVSASPVRTAFDQLVEEGLLVRDATGRLTPNPDRKAKRRVQRSEPREPALEVRIREFIIRRSLAGDDSFLREEATAEMFRVSRTVLRHWLGKLAGQGFIEHVPRRGWRSRLFLPQDLEHYSEVREALELMALRTVRAQLDAEFLQEMLDGNQPAADGTPQLDNRLHAYWIDLSGNHYIRDFFERHGLFHAAIFDLATTETAAVEEMAEQHRLILQALIEKNWKKVETVLTKHIRSQIPRVERMLEEIRAEGK</sequence>
<dbReference type="Pfam" id="PF00392">
    <property type="entry name" value="GntR"/>
    <property type="match status" value="1"/>
</dbReference>
<dbReference type="Gene3D" id="1.10.10.10">
    <property type="entry name" value="Winged helix-like DNA-binding domain superfamily/Winged helix DNA-binding domain"/>
    <property type="match status" value="2"/>
</dbReference>
<dbReference type="Pfam" id="PF07729">
    <property type="entry name" value="FCD"/>
    <property type="match status" value="1"/>
</dbReference>
<accession>A0A5C5VB52</accession>
<dbReference type="SUPFAM" id="SSF46785">
    <property type="entry name" value="Winged helix' DNA-binding domain"/>
    <property type="match status" value="2"/>
</dbReference>
<dbReference type="InterPro" id="IPR011711">
    <property type="entry name" value="GntR_C"/>
</dbReference>
<keyword evidence="3" id="KW-0804">Transcription</keyword>
<evidence type="ECO:0000313" key="6">
    <source>
        <dbReference type="EMBL" id="TWT34845.1"/>
    </source>
</evidence>
<evidence type="ECO:0000256" key="1">
    <source>
        <dbReference type="ARBA" id="ARBA00023015"/>
    </source>
</evidence>
<dbReference type="SMART" id="SM00895">
    <property type="entry name" value="FCD"/>
    <property type="match status" value="1"/>
</dbReference>
<dbReference type="PANTHER" id="PTHR43537:SF49">
    <property type="entry name" value="TRANSCRIPTIONAL REGULATORY PROTEIN"/>
    <property type="match status" value="1"/>
</dbReference>
<reference evidence="6 7" key="1">
    <citation type="submission" date="2019-02" db="EMBL/GenBank/DDBJ databases">
        <title>Deep-cultivation of Planctomycetes and their phenomic and genomic characterization uncovers novel biology.</title>
        <authorList>
            <person name="Wiegand S."/>
            <person name="Jogler M."/>
            <person name="Boedeker C."/>
            <person name="Pinto D."/>
            <person name="Vollmers J."/>
            <person name="Rivas-Marin E."/>
            <person name="Kohn T."/>
            <person name="Peeters S.H."/>
            <person name="Heuer A."/>
            <person name="Rast P."/>
            <person name="Oberbeckmann S."/>
            <person name="Bunk B."/>
            <person name="Jeske O."/>
            <person name="Meyerdierks A."/>
            <person name="Storesund J.E."/>
            <person name="Kallscheuer N."/>
            <person name="Luecker S."/>
            <person name="Lage O.M."/>
            <person name="Pohl T."/>
            <person name="Merkel B.J."/>
            <person name="Hornburger P."/>
            <person name="Mueller R.-W."/>
            <person name="Bruemmer F."/>
            <person name="Labrenz M."/>
            <person name="Spormann A.M."/>
            <person name="Op Den Camp H."/>
            <person name="Overmann J."/>
            <person name="Amann R."/>
            <person name="Jetten M.S.M."/>
            <person name="Mascher T."/>
            <person name="Medema M.H."/>
            <person name="Devos D.P."/>
            <person name="Kaster A.-K."/>
            <person name="Ovreas L."/>
            <person name="Rohde M."/>
            <person name="Galperin M.Y."/>
            <person name="Jogler C."/>
        </authorList>
    </citation>
    <scope>NUCLEOTIDE SEQUENCE [LARGE SCALE GENOMIC DNA]</scope>
    <source>
        <strain evidence="6 7">Enr8</strain>
    </source>
</reference>
<keyword evidence="7" id="KW-1185">Reference proteome</keyword>
<dbReference type="InterPro" id="IPR036388">
    <property type="entry name" value="WH-like_DNA-bd_sf"/>
</dbReference>
<feature type="region of interest" description="Disordered" evidence="4">
    <location>
        <begin position="59"/>
        <end position="78"/>
    </location>
</feature>
<dbReference type="SUPFAM" id="SSF48008">
    <property type="entry name" value="GntR ligand-binding domain-like"/>
    <property type="match status" value="1"/>
</dbReference>
<dbReference type="GO" id="GO:0003677">
    <property type="term" value="F:DNA binding"/>
    <property type="evidence" value="ECO:0007669"/>
    <property type="project" value="UniProtKB-KW"/>
</dbReference>
<dbReference type="InterPro" id="IPR008920">
    <property type="entry name" value="TF_FadR/GntR_C"/>
</dbReference>
<dbReference type="Gene3D" id="1.20.120.530">
    <property type="entry name" value="GntR ligand-binding domain-like"/>
    <property type="match status" value="1"/>
</dbReference>
<evidence type="ECO:0000256" key="4">
    <source>
        <dbReference type="SAM" id="MobiDB-lite"/>
    </source>
</evidence>
<name>A0A5C5VB52_9BACT</name>
<dbReference type="Proteomes" id="UP000318878">
    <property type="component" value="Unassembled WGS sequence"/>
</dbReference>
<dbReference type="InterPro" id="IPR036390">
    <property type="entry name" value="WH_DNA-bd_sf"/>
</dbReference>
<dbReference type="PANTHER" id="PTHR43537">
    <property type="entry name" value="TRANSCRIPTIONAL REGULATOR, GNTR FAMILY"/>
    <property type="match status" value="1"/>
</dbReference>
<comment type="caution">
    <text evidence="6">The sequence shown here is derived from an EMBL/GenBank/DDBJ whole genome shotgun (WGS) entry which is preliminary data.</text>
</comment>
<protein>
    <submittedName>
        <fullName evidence="6">Bacterial regulatory protein, gntR family</fullName>
    </submittedName>
</protein>
<proteinExistence type="predicted"/>
<evidence type="ECO:0000256" key="3">
    <source>
        <dbReference type="ARBA" id="ARBA00023163"/>
    </source>
</evidence>
<gene>
    <name evidence="6" type="ORF">Enr8_22600</name>
</gene>
<feature type="domain" description="GntR C-terminal" evidence="5">
    <location>
        <begin position="153"/>
        <end position="269"/>
    </location>
</feature>
<evidence type="ECO:0000256" key="2">
    <source>
        <dbReference type="ARBA" id="ARBA00023125"/>
    </source>
</evidence>
<dbReference type="EMBL" id="SJPF01000002">
    <property type="protein sequence ID" value="TWT34845.1"/>
    <property type="molecule type" value="Genomic_DNA"/>
</dbReference>
<evidence type="ECO:0000259" key="5">
    <source>
        <dbReference type="SMART" id="SM00895"/>
    </source>
</evidence>
<evidence type="ECO:0000313" key="7">
    <source>
        <dbReference type="Proteomes" id="UP000318878"/>
    </source>
</evidence>
<organism evidence="6 7">
    <name type="scientific">Blastopirellula retiformator</name>
    <dbReference type="NCBI Taxonomy" id="2527970"/>
    <lineage>
        <taxon>Bacteria</taxon>
        <taxon>Pseudomonadati</taxon>
        <taxon>Planctomycetota</taxon>
        <taxon>Planctomycetia</taxon>
        <taxon>Pirellulales</taxon>
        <taxon>Pirellulaceae</taxon>
        <taxon>Blastopirellula</taxon>
    </lineage>
</organism>
<keyword evidence="2" id="KW-0238">DNA-binding</keyword>
<dbReference type="GO" id="GO:0003700">
    <property type="term" value="F:DNA-binding transcription factor activity"/>
    <property type="evidence" value="ECO:0007669"/>
    <property type="project" value="InterPro"/>
</dbReference>
<dbReference type="RefSeq" id="WP_186767577.1">
    <property type="nucleotide sequence ID" value="NZ_SJPF01000002.1"/>
</dbReference>
<keyword evidence="1" id="KW-0805">Transcription regulation</keyword>
<dbReference type="AlphaFoldDB" id="A0A5C5VB52"/>
<dbReference type="InterPro" id="IPR000524">
    <property type="entry name" value="Tscrpt_reg_HTH_GntR"/>
</dbReference>